<evidence type="ECO:0000313" key="5">
    <source>
        <dbReference type="Proteomes" id="UP000245489"/>
    </source>
</evidence>
<reference evidence="4 5" key="1">
    <citation type="submission" date="2018-05" db="EMBL/GenBank/DDBJ databases">
        <title>Genomic Encyclopedia of Archaeal and Bacterial Type Strains, Phase II (KMG-II): from individual species to whole genera.</title>
        <authorList>
            <person name="Goeker M."/>
        </authorList>
    </citation>
    <scope>NUCLEOTIDE SEQUENCE [LARGE SCALE GENOMIC DNA]</scope>
    <source>
        <strain evidence="4 5">DSM 22214</strain>
    </source>
</reference>
<dbReference type="InterPro" id="IPR038607">
    <property type="entry name" value="PhoD-like_sf"/>
</dbReference>
<dbReference type="InterPro" id="IPR056702">
    <property type="entry name" value="DUF7800"/>
</dbReference>
<dbReference type="SUPFAM" id="SSF56300">
    <property type="entry name" value="Metallo-dependent phosphatases"/>
    <property type="match status" value="1"/>
</dbReference>
<dbReference type="CDD" id="cd07389">
    <property type="entry name" value="MPP_PhoD"/>
    <property type="match status" value="1"/>
</dbReference>
<keyword evidence="5" id="KW-1185">Reference proteome</keyword>
<accession>A0A316ECL6</accession>
<evidence type="ECO:0000256" key="1">
    <source>
        <dbReference type="SAM" id="SignalP"/>
    </source>
</evidence>
<feature type="signal peptide" evidence="1">
    <location>
        <begin position="1"/>
        <end position="18"/>
    </location>
</feature>
<keyword evidence="1" id="KW-0732">Signal</keyword>
<dbReference type="InterPro" id="IPR018946">
    <property type="entry name" value="PhoD-like_MPP"/>
</dbReference>
<dbReference type="Gene3D" id="3.60.21.70">
    <property type="entry name" value="PhoD-like phosphatase"/>
    <property type="match status" value="1"/>
</dbReference>
<evidence type="ECO:0000313" key="4">
    <source>
        <dbReference type="EMBL" id="PWK28622.1"/>
    </source>
</evidence>
<feature type="chain" id="PRO_5016389326" evidence="1">
    <location>
        <begin position="19"/>
        <end position="437"/>
    </location>
</feature>
<proteinExistence type="predicted"/>
<gene>
    <name evidence="4" type="ORF">LV89_00826</name>
</gene>
<dbReference type="OrthoDB" id="9763616at2"/>
<dbReference type="EMBL" id="QGGO01000003">
    <property type="protein sequence ID" value="PWK28622.1"/>
    <property type="molecule type" value="Genomic_DNA"/>
</dbReference>
<evidence type="ECO:0000259" key="3">
    <source>
        <dbReference type="Pfam" id="PF25077"/>
    </source>
</evidence>
<dbReference type="AlphaFoldDB" id="A0A316ECL6"/>
<feature type="domain" description="DUF7800" evidence="3">
    <location>
        <begin position="18"/>
        <end position="108"/>
    </location>
</feature>
<dbReference type="InterPro" id="IPR029052">
    <property type="entry name" value="Metallo-depent_PP-like"/>
</dbReference>
<organism evidence="4 5">
    <name type="scientific">Arcicella aurantiaca</name>
    <dbReference type="NCBI Taxonomy" id="591202"/>
    <lineage>
        <taxon>Bacteria</taxon>
        <taxon>Pseudomonadati</taxon>
        <taxon>Bacteroidota</taxon>
        <taxon>Cytophagia</taxon>
        <taxon>Cytophagales</taxon>
        <taxon>Flectobacillaceae</taxon>
        <taxon>Arcicella</taxon>
    </lineage>
</organism>
<dbReference type="Pfam" id="PF09423">
    <property type="entry name" value="PhoD"/>
    <property type="match status" value="1"/>
</dbReference>
<sequence length="437" mass="50551">MKKLILLFLIIQSIGVNAQIKNGPMVGYSEMKEVMLWVQTEKPAKVKFVYWEQGTPEKKMTTDEIVTNKRNAFVAKIVCDQVTMGKKYAYEVFVDNKKIARNYPLSFQTQELWQYRKDPASFKFAFGSCNYINEAETDRPGRPYGGYNEIFKSIYDKKPDFMIWGGDNNYYREADWNTRTGMIHRNTHSRNVPELQPLLGNTHHYAIWDDHDYGSNDSDRSFWMKDTSLEIFKLFWANPNYIFKDQACTGTFQWGDVQFFMLDDRWFKAPNENFTGDRDYYGKKQLTWLIDALTGSSATFKVIVTGGQIVNPAKVFENMSNYEAERQELLKKITDAKIKGVLFFTGDRHHTVLQKLDRSGANYPLYDLTVSPLTSGPAKPVKEEDNSPIVEGTLFTERNFALCEVSGTLKDRVLKISIMDSKGVQKWTRDIKASELK</sequence>
<dbReference type="PANTHER" id="PTHR33987:SF1">
    <property type="entry name" value="CALCINEURIN-LIKE METALLO-PHOSPHOESTERASE SUPERFAMILY PROTEIN"/>
    <property type="match status" value="1"/>
</dbReference>
<dbReference type="Pfam" id="PF25077">
    <property type="entry name" value="DUF7800"/>
    <property type="match status" value="1"/>
</dbReference>
<feature type="domain" description="PhoD-like phosphatase metallophosphatase" evidence="2">
    <location>
        <begin position="250"/>
        <end position="387"/>
    </location>
</feature>
<evidence type="ECO:0000259" key="2">
    <source>
        <dbReference type="Pfam" id="PF09423"/>
    </source>
</evidence>
<dbReference type="PANTHER" id="PTHR33987">
    <property type="entry name" value="CALCINEURIN-LIKE METALLO-PHOSPHOESTERASE SUPERFAMILY PROTEIN"/>
    <property type="match status" value="1"/>
</dbReference>
<dbReference type="RefSeq" id="WP_109741601.1">
    <property type="nucleotide sequence ID" value="NZ_QGGO01000003.1"/>
</dbReference>
<protein>
    <submittedName>
        <fullName evidence="4">Alkaline phosphatase D</fullName>
    </submittedName>
</protein>
<comment type="caution">
    <text evidence="4">The sequence shown here is derived from an EMBL/GenBank/DDBJ whole genome shotgun (WGS) entry which is preliminary data.</text>
</comment>
<dbReference type="Proteomes" id="UP000245489">
    <property type="component" value="Unassembled WGS sequence"/>
</dbReference>
<name>A0A316ECL6_9BACT</name>